<keyword evidence="4 5" id="KW-0472">Membrane</keyword>
<evidence type="ECO:0000256" key="3">
    <source>
        <dbReference type="ARBA" id="ARBA00022989"/>
    </source>
</evidence>
<evidence type="ECO:0000256" key="1">
    <source>
        <dbReference type="ARBA" id="ARBA00004141"/>
    </source>
</evidence>
<feature type="transmembrane region" description="Helical" evidence="5">
    <location>
        <begin position="211"/>
        <end position="227"/>
    </location>
</feature>
<reference evidence="7 8" key="1">
    <citation type="submission" date="2010-08" db="EMBL/GenBank/DDBJ databases">
        <title>Complete sequence of Clostridium cellulovorans 743B.</title>
        <authorList>
            <consortium name="US DOE Joint Genome Institute"/>
            <person name="Lucas S."/>
            <person name="Copeland A."/>
            <person name="Lapidus A."/>
            <person name="Cheng J.-F."/>
            <person name="Bruce D."/>
            <person name="Goodwin L."/>
            <person name="Pitluck S."/>
            <person name="Chertkov O."/>
            <person name="Detter J.C."/>
            <person name="Han C."/>
            <person name="Tapia R."/>
            <person name="Land M."/>
            <person name="Hauser L."/>
            <person name="Chang Y.-J."/>
            <person name="Jeffries C."/>
            <person name="Kyrpides N."/>
            <person name="Ivanova N."/>
            <person name="Mikhailova N."/>
            <person name="Hemme C.L."/>
            <person name="Woyke T."/>
        </authorList>
    </citation>
    <scope>NUCLEOTIDE SEQUENCE [LARGE SCALE GENOMIC DNA]</scope>
    <source>
        <strain evidence="8">ATCC 35296 / DSM 3052 / OCM 3 / 743B</strain>
    </source>
</reference>
<evidence type="ECO:0000256" key="4">
    <source>
        <dbReference type="ARBA" id="ARBA00023136"/>
    </source>
</evidence>
<name>D9SW06_CLOC7</name>
<feature type="transmembrane region" description="Helical" evidence="5">
    <location>
        <begin position="396"/>
        <end position="412"/>
    </location>
</feature>
<dbReference type="GO" id="GO:0016020">
    <property type="term" value="C:membrane"/>
    <property type="evidence" value="ECO:0007669"/>
    <property type="project" value="UniProtKB-SubCell"/>
</dbReference>
<feature type="transmembrane region" description="Helical" evidence="5">
    <location>
        <begin position="347"/>
        <end position="367"/>
    </location>
</feature>
<dbReference type="PANTHER" id="PTHR37422:SF13">
    <property type="entry name" value="LIPOPOLYSACCHARIDE BIOSYNTHESIS PROTEIN PA4999-RELATED"/>
    <property type="match status" value="1"/>
</dbReference>
<dbReference type="Proteomes" id="UP000002730">
    <property type="component" value="Chromosome"/>
</dbReference>
<dbReference type="EMBL" id="CP002160">
    <property type="protein sequence ID" value="ADL51150.1"/>
    <property type="molecule type" value="Genomic_DNA"/>
</dbReference>
<evidence type="ECO:0000256" key="2">
    <source>
        <dbReference type="ARBA" id="ARBA00022692"/>
    </source>
</evidence>
<feature type="transmembrane region" description="Helical" evidence="5">
    <location>
        <begin position="142"/>
        <end position="160"/>
    </location>
</feature>
<dbReference type="InterPro" id="IPR051533">
    <property type="entry name" value="WaaL-like"/>
</dbReference>
<evidence type="ECO:0000313" key="8">
    <source>
        <dbReference type="Proteomes" id="UP000002730"/>
    </source>
</evidence>
<evidence type="ECO:0000259" key="6">
    <source>
        <dbReference type="Pfam" id="PF04932"/>
    </source>
</evidence>
<dbReference type="KEGG" id="ccb:Clocel_1397"/>
<evidence type="ECO:0000256" key="5">
    <source>
        <dbReference type="SAM" id="Phobius"/>
    </source>
</evidence>
<feature type="transmembrane region" description="Helical" evidence="5">
    <location>
        <begin position="9"/>
        <end position="25"/>
    </location>
</feature>
<dbReference type="AlphaFoldDB" id="D9SW06"/>
<dbReference type="PANTHER" id="PTHR37422">
    <property type="entry name" value="TEICHURONIC ACID BIOSYNTHESIS PROTEIN TUAE"/>
    <property type="match status" value="1"/>
</dbReference>
<dbReference type="OrthoDB" id="2054205at2"/>
<dbReference type="SUPFAM" id="SSF48452">
    <property type="entry name" value="TPR-like"/>
    <property type="match status" value="1"/>
</dbReference>
<sequence length="605" mass="69255">MGESLIKNRSLLVLILITILIPYKLLFQDYANSLILLIGVIYLLVFIKEVKVNKKYFFILLSISVFAIISLFFTNSLTQSMQGLAIYVGSVIFYIILEDGKEEKANIINWSTYALALSSLFYIFIQGAILKGGVLANRIDGNIGYANTYALLLLVGVYFNNIRENKFLSDIIEIILIIGVLFTGSRSTLFYLGIYVLLMIIINWKKKEQRFLNILNLIIAAIIYALIEKGGVGVVFILPIALIIIYPVLNSIHAKYKNIAAIVLVALSVPAMFLFNTNFAQRLKGVSLHTGEFQQRIYYFQDATKHILKNPFGSGINSFQYRQVVDQCAWYDVRYIHNSILQVGYDIGIIGMILFISLAIFGGIVVFKSKDKNKYLYLSIYITIFLHSLLDFDFAYSITFILILMIFVFNNDSTDILNLKNIKLIISVPTLIFSFYISFVSSCYYIGDKLSNTGSYLGAINVYKIARGVMPVDSDIYLKLGISYNYQYRQTGDENMVKEAIDSFKRAEELNPINPVVIANLAFTHEAIGDEENTNYYYHKLISTEKYNYDAYKAYYQYLNKRFNDTKDEKYNKKISELQQVYAENISTIREVVKKYFGEMPRSIS</sequence>
<feature type="domain" description="O-antigen ligase-related" evidence="6">
    <location>
        <begin position="240"/>
        <end position="356"/>
    </location>
</feature>
<dbReference type="eggNOG" id="COG3307">
    <property type="taxonomic scope" value="Bacteria"/>
</dbReference>
<comment type="subcellular location">
    <subcellularLocation>
        <location evidence="1">Membrane</location>
        <topology evidence="1">Multi-pass membrane protein</topology>
    </subcellularLocation>
</comment>
<keyword evidence="8" id="KW-1185">Reference proteome</keyword>
<keyword evidence="2 5" id="KW-0812">Transmembrane</keyword>
<dbReference type="Pfam" id="PF04932">
    <property type="entry name" value="Wzy_C"/>
    <property type="match status" value="1"/>
</dbReference>
<accession>D9SW06</accession>
<feature type="transmembrane region" description="Helical" evidence="5">
    <location>
        <begin position="233"/>
        <end position="252"/>
    </location>
</feature>
<feature type="transmembrane region" description="Helical" evidence="5">
    <location>
        <begin position="424"/>
        <end position="447"/>
    </location>
</feature>
<dbReference type="STRING" id="573061.Clocel_1397"/>
<feature type="transmembrane region" description="Helical" evidence="5">
    <location>
        <begin position="109"/>
        <end position="130"/>
    </location>
</feature>
<organism evidence="7 8">
    <name type="scientific">Clostridium cellulovorans (strain ATCC 35296 / DSM 3052 / OCM 3 / 743B)</name>
    <dbReference type="NCBI Taxonomy" id="573061"/>
    <lineage>
        <taxon>Bacteria</taxon>
        <taxon>Bacillati</taxon>
        <taxon>Bacillota</taxon>
        <taxon>Clostridia</taxon>
        <taxon>Eubacteriales</taxon>
        <taxon>Clostridiaceae</taxon>
        <taxon>Clostridium</taxon>
    </lineage>
</organism>
<proteinExistence type="predicted"/>
<evidence type="ECO:0000313" key="7">
    <source>
        <dbReference type="EMBL" id="ADL51150.1"/>
    </source>
</evidence>
<feature type="transmembrane region" description="Helical" evidence="5">
    <location>
        <begin position="259"/>
        <end position="279"/>
    </location>
</feature>
<dbReference type="InterPro" id="IPR011990">
    <property type="entry name" value="TPR-like_helical_dom_sf"/>
</dbReference>
<dbReference type="HOGENOM" id="CLU_461325_0_0_9"/>
<feature type="transmembrane region" description="Helical" evidence="5">
    <location>
        <begin position="31"/>
        <end position="47"/>
    </location>
</feature>
<keyword evidence="3 5" id="KW-1133">Transmembrane helix</keyword>
<dbReference type="InterPro" id="IPR007016">
    <property type="entry name" value="O-antigen_ligase-rel_domated"/>
</dbReference>
<gene>
    <name evidence="7" type="ordered locus">Clocel_1397</name>
</gene>
<dbReference type="Gene3D" id="1.25.40.10">
    <property type="entry name" value="Tetratricopeptide repeat domain"/>
    <property type="match status" value="1"/>
</dbReference>
<feature type="transmembrane region" description="Helical" evidence="5">
    <location>
        <begin position="80"/>
        <end position="97"/>
    </location>
</feature>
<feature type="transmembrane region" description="Helical" evidence="5">
    <location>
        <begin position="56"/>
        <end position="74"/>
    </location>
</feature>
<protein>
    <submittedName>
        <fullName evidence="7">O-antigen polymerase</fullName>
    </submittedName>
</protein>